<dbReference type="EMBL" id="CAJVPT010007441">
    <property type="protein sequence ID" value="CAG8541753.1"/>
    <property type="molecule type" value="Genomic_DNA"/>
</dbReference>
<evidence type="ECO:0000313" key="2">
    <source>
        <dbReference type="Proteomes" id="UP000789525"/>
    </source>
</evidence>
<evidence type="ECO:0000313" key="1">
    <source>
        <dbReference type="EMBL" id="CAG8541753.1"/>
    </source>
</evidence>
<protein>
    <submittedName>
        <fullName evidence="1">558_t:CDS:1</fullName>
    </submittedName>
</protein>
<dbReference type="Proteomes" id="UP000789525">
    <property type="component" value="Unassembled WGS sequence"/>
</dbReference>
<gene>
    <name evidence="1" type="ORF">ACOLOM_LOCUS4500</name>
</gene>
<organism evidence="1 2">
    <name type="scientific">Acaulospora colombiana</name>
    <dbReference type="NCBI Taxonomy" id="27376"/>
    <lineage>
        <taxon>Eukaryota</taxon>
        <taxon>Fungi</taxon>
        <taxon>Fungi incertae sedis</taxon>
        <taxon>Mucoromycota</taxon>
        <taxon>Glomeromycotina</taxon>
        <taxon>Glomeromycetes</taxon>
        <taxon>Diversisporales</taxon>
        <taxon>Acaulosporaceae</taxon>
        <taxon>Acaulospora</taxon>
    </lineage>
</organism>
<reference evidence="1" key="1">
    <citation type="submission" date="2021-06" db="EMBL/GenBank/DDBJ databases">
        <authorList>
            <person name="Kallberg Y."/>
            <person name="Tangrot J."/>
            <person name="Rosling A."/>
        </authorList>
    </citation>
    <scope>NUCLEOTIDE SEQUENCE</scope>
    <source>
        <strain evidence="1">CL356</strain>
    </source>
</reference>
<keyword evidence="2" id="KW-1185">Reference proteome</keyword>
<proteinExistence type="predicted"/>
<sequence>MFPDVKFITQTEFESWIKSQKQSGHLALAEHITIKEIGTEAVFHTLDDLELNTYEGEASKISKIMRPYIGIHWRMEQGVPEKMAECANRLVEMVSKIKKSTGIENVYLATDYAINDDGKSLSESFQITEHHNSDIKALRIMKMEKSV</sequence>
<name>A0ACA9LNR5_9GLOM</name>
<accession>A0ACA9LNR5</accession>
<comment type="caution">
    <text evidence="1">The sequence shown here is derived from an EMBL/GenBank/DDBJ whole genome shotgun (WGS) entry which is preliminary data.</text>
</comment>